<sequence>MSSESLHNLLFLFNTIWHERSFPSSWKQAIIIPVLKPGKDSSNPCNYRPIALTNCMCKIIEKIVNKRQLYFLETKSFFSPFQRGFPPDKYIIYSDSLSVLESMTSLLRFSHPLAFNILELHDRFTGKGFSIFFCWIPSHVGISGNELADNLAKSATNSLNSSAPVNEKKRHK</sequence>
<keyword evidence="2" id="KW-1185">Reference proteome</keyword>
<dbReference type="InterPro" id="IPR036397">
    <property type="entry name" value="RNaseH_sf"/>
</dbReference>
<name>A0A4Y2P517_ARAVE</name>
<protein>
    <submittedName>
        <fullName evidence="1">Uncharacterized protein</fullName>
    </submittedName>
</protein>
<dbReference type="PANTHER" id="PTHR19446">
    <property type="entry name" value="REVERSE TRANSCRIPTASES"/>
    <property type="match status" value="1"/>
</dbReference>
<dbReference type="EMBL" id="BGPR01010295">
    <property type="protein sequence ID" value="GBN45397.1"/>
    <property type="molecule type" value="Genomic_DNA"/>
</dbReference>
<dbReference type="AlphaFoldDB" id="A0A4Y2P517"/>
<organism evidence="1 2">
    <name type="scientific">Araneus ventricosus</name>
    <name type="common">Orbweaver spider</name>
    <name type="synonym">Epeira ventricosa</name>
    <dbReference type="NCBI Taxonomy" id="182803"/>
    <lineage>
        <taxon>Eukaryota</taxon>
        <taxon>Metazoa</taxon>
        <taxon>Ecdysozoa</taxon>
        <taxon>Arthropoda</taxon>
        <taxon>Chelicerata</taxon>
        <taxon>Arachnida</taxon>
        <taxon>Araneae</taxon>
        <taxon>Araneomorphae</taxon>
        <taxon>Entelegynae</taxon>
        <taxon>Araneoidea</taxon>
        <taxon>Araneidae</taxon>
        <taxon>Araneus</taxon>
    </lineage>
</organism>
<dbReference type="GO" id="GO:0003676">
    <property type="term" value="F:nucleic acid binding"/>
    <property type="evidence" value="ECO:0007669"/>
    <property type="project" value="InterPro"/>
</dbReference>
<dbReference type="CDD" id="cd09276">
    <property type="entry name" value="Rnase_HI_RT_non_LTR"/>
    <property type="match status" value="1"/>
</dbReference>
<comment type="caution">
    <text evidence="1">The sequence shown here is derived from an EMBL/GenBank/DDBJ whole genome shotgun (WGS) entry which is preliminary data.</text>
</comment>
<dbReference type="Proteomes" id="UP000499080">
    <property type="component" value="Unassembled WGS sequence"/>
</dbReference>
<gene>
    <name evidence="1" type="ORF">AVEN_185231_1</name>
</gene>
<dbReference type="Gene3D" id="3.30.420.10">
    <property type="entry name" value="Ribonuclease H-like superfamily/Ribonuclease H"/>
    <property type="match status" value="1"/>
</dbReference>
<dbReference type="InterPro" id="IPR012337">
    <property type="entry name" value="RNaseH-like_sf"/>
</dbReference>
<dbReference type="OrthoDB" id="6429725at2759"/>
<dbReference type="SUPFAM" id="SSF53098">
    <property type="entry name" value="Ribonuclease H-like"/>
    <property type="match status" value="1"/>
</dbReference>
<evidence type="ECO:0000313" key="2">
    <source>
        <dbReference type="Proteomes" id="UP000499080"/>
    </source>
</evidence>
<proteinExistence type="predicted"/>
<accession>A0A4Y2P517</accession>
<evidence type="ECO:0000313" key="1">
    <source>
        <dbReference type="EMBL" id="GBN45397.1"/>
    </source>
</evidence>
<reference evidence="1 2" key="1">
    <citation type="journal article" date="2019" name="Sci. Rep.">
        <title>Orb-weaving spider Araneus ventricosus genome elucidates the spidroin gene catalogue.</title>
        <authorList>
            <person name="Kono N."/>
            <person name="Nakamura H."/>
            <person name="Ohtoshi R."/>
            <person name="Moran D.A.P."/>
            <person name="Shinohara A."/>
            <person name="Yoshida Y."/>
            <person name="Fujiwara M."/>
            <person name="Mori M."/>
            <person name="Tomita M."/>
            <person name="Arakawa K."/>
        </authorList>
    </citation>
    <scope>NUCLEOTIDE SEQUENCE [LARGE SCALE GENOMIC DNA]</scope>
</reference>